<keyword evidence="4 8" id="KW-0560">Oxidoreductase</keyword>
<feature type="active site" description="Nucleophile" evidence="9">
    <location>
        <position position="264"/>
    </location>
</feature>
<comment type="function">
    <text evidence="7">Catalyzes the conversion of UDP-glucose into UDP-glucuronate, one of the precursors of teichuronic acid.</text>
</comment>
<evidence type="ECO:0000256" key="1">
    <source>
        <dbReference type="ARBA" id="ARBA00004701"/>
    </source>
</evidence>
<evidence type="ECO:0000256" key="10">
    <source>
        <dbReference type="PIRSR" id="PIRSR500134-2"/>
    </source>
</evidence>
<feature type="binding site" evidence="11">
    <location>
        <position position="35"/>
    </location>
    <ligand>
        <name>NAD(+)</name>
        <dbReference type="ChEBI" id="CHEBI:57540"/>
    </ligand>
</feature>
<dbReference type="RefSeq" id="WP_133955810.1">
    <property type="nucleotide sequence ID" value="NZ_SORI01000002.1"/>
</dbReference>
<feature type="domain" description="UDP-glucose/GDP-mannose dehydrogenase C-terminal" evidence="12">
    <location>
        <begin position="317"/>
        <end position="421"/>
    </location>
</feature>
<dbReference type="Pfam" id="PF03721">
    <property type="entry name" value="UDPG_MGDP_dh_N"/>
    <property type="match status" value="1"/>
</dbReference>
<dbReference type="Gene3D" id="3.40.50.720">
    <property type="entry name" value="NAD(P)-binding Rossmann-like Domain"/>
    <property type="match status" value="2"/>
</dbReference>
<evidence type="ECO:0000259" key="12">
    <source>
        <dbReference type="SMART" id="SM00984"/>
    </source>
</evidence>
<organism evidence="13 14">
    <name type="scientific">Aminivibrio pyruvatiphilus</name>
    <dbReference type="NCBI Taxonomy" id="1005740"/>
    <lineage>
        <taxon>Bacteria</taxon>
        <taxon>Thermotogati</taxon>
        <taxon>Synergistota</taxon>
        <taxon>Synergistia</taxon>
        <taxon>Synergistales</taxon>
        <taxon>Aminobacteriaceae</taxon>
        <taxon>Aminivibrio</taxon>
    </lineage>
</organism>
<feature type="binding site" evidence="11">
    <location>
        <position position="158"/>
    </location>
    <ligand>
        <name>NAD(+)</name>
        <dbReference type="ChEBI" id="CHEBI:57540"/>
    </ligand>
</feature>
<feature type="binding site" evidence="11">
    <location>
        <position position="267"/>
    </location>
    <ligand>
        <name>NAD(+)</name>
        <dbReference type="ChEBI" id="CHEBI:57540"/>
    </ligand>
</feature>
<dbReference type="SUPFAM" id="SSF51735">
    <property type="entry name" value="NAD(P)-binding Rossmann-fold domains"/>
    <property type="match status" value="1"/>
</dbReference>
<dbReference type="GO" id="GO:0051287">
    <property type="term" value="F:NAD binding"/>
    <property type="evidence" value="ECO:0007669"/>
    <property type="project" value="InterPro"/>
</dbReference>
<feature type="binding site" evidence="10">
    <location>
        <position position="208"/>
    </location>
    <ligand>
        <name>substrate</name>
    </ligand>
</feature>
<dbReference type="GO" id="GO:0000271">
    <property type="term" value="P:polysaccharide biosynthetic process"/>
    <property type="evidence" value="ECO:0007669"/>
    <property type="project" value="InterPro"/>
</dbReference>
<evidence type="ECO:0000256" key="6">
    <source>
        <dbReference type="ARBA" id="ARBA00047473"/>
    </source>
</evidence>
<evidence type="ECO:0000256" key="3">
    <source>
        <dbReference type="ARBA" id="ARBA00012954"/>
    </source>
</evidence>
<dbReference type="InterPro" id="IPR001732">
    <property type="entry name" value="UDP-Glc/GDP-Man_DH_N"/>
</dbReference>
<dbReference type="PANTHER" id="PTHR43750:SF3">
    <property type="entry name" value="UDP-GLUCOSE 6-DEHYDROGENASE TUAD"/>
    <property type="match status" value="1"/>
</dbReference>
<evidence type="ECO:0000256" key="5">
    <source>
        <dbReference type="ARBA" id="ARBA00023027"/>
    </source>
</evidence>
<feature type="binding site" evidence="11">
    <location>
        <position position="331"/>
    </location>
    <ligand>
        <name>NAD(+)</name>
        <dbReference type="ChEBI" id="CHEBI:57540"/>
    </ligand>
</feature>
<feature type="binding site" evidence="10">
    <location>
        <begin position="155"/>
        <end position="158"/>
    </location>
    <ligand>
        <name>substrate</name>
    </ligand>
</feature>
<dbReference type="GO" id="GO:0003979">
    <property type="term" value="F:UDP-glucose 6-dehydrogenase activity"/>
    <property type="evidence" value="ECO:0007669"/>
    <property type="project" value="UniProtKB-EC"/>
</dbReference>
<accession>A0A4V3HGX7</accession>
<feature type="binding site" evidence="10">
    <location>
        <position position="261"/>
    </location>
    <ligand>
        <name>substrate</name>
    </ligand>
</feature>
<protein>
    <recommendedName>
        <fullName evidence="3 8">UDP-glucose 6-dehydrogenase</fullName>
        <ecNumber evidence="3 8">1.1.1.22</ecNumber>
    </recommendedName>
</protein>
<comment type="pathway">
    <text evidence="1">Nucleotide-sugar biosynthesis; UDP-alpha-D-glucuronate biosynthesis; UDP-alpha-D-glucuronate from UDP-alpha-D-glucose: step 1/1.</text>
</comment>
<dbReference type="InterPro" id="IPR036220">
    <property type="entry name" value="UDP-Glc/GDP-Man_DH_C_sf"/>
</dbReference>
<sequence length="439" mass="47985">MKLAVVGTGYVGLVTGVCLAKFGNDVVCVDTNTQKIEALSRGTVPFYEPGLEEIIRNNLEAGRLSFSTDLPSALDDALMCFITVGTPSLEDGSADLSAVRSVAETIGRSMKEYKLVVVKSTVPVSTCDFVRQAVAAELAKRREDIPFDVASNPEFLREGAAVRDFLEPDRVVVGVDCDRSADIMKELYSFLPPEKVIFMDIRSSEMTKYAANAMLATRISFMNEIAAVCERLGADVEKVRMGMGSDSRIGYAFLSAGCGFGGSCFPKDVRALKEFARKEGLEMQILQAVEEVNERQKHVLFGKLLRHFGCMKGKTIGIWGLSFKPKTSDVREAPAQALIADLAAAGAKVQAHDPKAMDETREALGDLQGVLYVNNQYDAVNGADALVLVTEWDIYKQPDFKKIRSLLASPVIFDGRNQYSPAEMKRQGFVYYSIGRGTA</sequence>
<feature type="binding site" evidence="11">
    <location>
        <position position="86"/>
    </location>
    <ligand>
        <name>NAD(+)</name>
        <dbReference type="ChEBI" id="CHEBI:57540"/>
    </ligand>
</feature>
<name>A0A4V3HGX7_9BACT</name>
<dbReference type="PANTHER" id="PTHR43750">
    <property type="entry name" value="UDP-GLUCOSE 6-DEHYDROGENASE TUAD"/>
    <property type="match status" value="1"/>
</dbReference>
<proteinExistence type="inferred from homology"/>
<dbReference type="SUPFAM" id="SSF48179">
    <property type="entry name" value="6-phosphogluconate dehydrogenase C-terminal domain-like"/>
    <property type="match status" value="1"/>
</dbReference>
<dbReference type="InterPro" id="IPR017476">
    <property type="entry name" value="UDP-Glc/GDP-Man"/>
</dbReference>
<keyword evidence="14" id="KW-1185">Reference proteome</keyword>
<dbReference type="PIRSF" id="PIRSF000124">
    <property type="entry name" value="UDPglc_GDPman_dh"/>
    <property type="match status" value="1"/>
</dbReference>
<evidence type="ECO:0000256" key="9">
    <source>
        <dbReference type="PIRSR" id="PIRSR500134-1"/>
    </source>
</evidence>
<comment type="caution">
    <text evidence="13">The sequence shown here is derived from an EMBL/GenBank/DDBJ whole genome shotgun (WGS) entry which is preliminary data.</text>
</comment>
<dbReference type="InterPro" id="IPR008927">
    <property type="entry name" value="6-PGluconate_DH-like_C_sf"/>
</dbReference>
<evidence type="ECO:0000256" key="11">
    <source>
        <dbReference type="PIRSR" id="PIRSR500134-3"/>
    </source>
</evidence>
<dbReference type="SUPFAM" id="SSF52413">
    <property type="entry name" value="UDP-glucose/GDP-mannose dehydrogenase C-terminal domain"/>
    <property type="match status" value="1"/>
</dbReference>
<feature type="binding site" evidence="10">
    <location>
        <begin position="253"/>
        <end position="257"/>
    </location>
    <ligand>
        <name>substrate</name>
    </ligand>
</feature>
<dbReference type="AlphaFoldDB" id="A0A4V3HGX7"/>
<evidence type="ECO:0000256" key="8">
    <source>
        <dbReference type="PIRNR" id="PIRNR000124"/>
    </source>
</evidence>
<dbReference type="Gene3D" id="1.20.5.100">
    <property type="entry name" value="Cytochrome c1, transmembrane anchor, C-terminal"/>
    <property type="match status" value="1"/>
</dbReference>
<evidence type="ECO:0000313" key="14">
    <source>
        <dbReference type="Proteomes" id="UP000295066"/>
    </source>
</evidence>
<dbReference type="InterPro" id="IPR036291">
    <property type="entry name" value="NAD(P)-bd_dom_sf"/>
</dbReference>
<keyword evidence="5 8" id="KW-0520">NAD</keyword>
<evidence type="ECO:0000256" key="4">
    <source>
        <dbReference type="ARBA" id="ARBA00023002"/>
    </source>
</evidence>
<reference evidence="13 14" key="1">
    <citation type="submission" date="2019-03" db="EMBL/GenBank/DDBJ databases">
        <title>Genomic Encyclopedia of Type Strains, Phase IV (KMG-IV): sequencing the most valuable type-strain genomes for metagenomic binning, comparative biology and taxonomic classification.</title>
        <authorList>
            <person name="Goeker M."/>
        </authorList>
    </citation>
    <scope>NUCLEOTIDE SEQUENCE [LARGE SCALE GENOMIC DNA]</scope>
    <source>
        <strain evidence="13 14">DSM 25964</strain>
    </source>
</reference>
<dbReference type="UniPathway" id="UPA00038">
    <property type="reaction ID" value="UER00491"/>
</dbReference>
<dbReference type="InterPro" id="IPR014027">
    <property type="entry name" value="UDP-Glc/GDP-Man_DH_C"/>
</dbReference>
<dbReference type="EMBL" id="SORI01000002">
    <property type="protein sequence ID" value="TDY63031.1"/>
    <property type="molecule type" value="Genomic_DNA"/>
</dbReference>
<dbReference type="SMART" id="SM00984">
    <property type="entry name" value="UDPG_MGDP_dh_C"/>
    <property type="match status" value="1"/>
</dbReference>
<dbReference type="InterPro" id="IPR014026">
    <property type="entry name" value="UDP-Glc/GDP-Man_DH_dimer"/>
</dbReference>
<comment type="catalytic activity">
    <reaction evidence="6 8">
        <text>UDP-alpha-D-glucose + 2 NAD(+) + H2O = UDP-alpha-D-glucuronate + 2 NADH + 3 H(+)</text>
        <dbReference type="Rhea" id="RHEA:23596"/>
        <dbReference type="ChEBI" id="CHEBI:15377"/>
        <dbReference type="ChEBI" id="CHEBI:15378"/>
        <dbReference type="ChEBI" id="CHEBI:57540"/>
        <dbReference type="ChEBI" id="CHEBI:57945"/>
        <dbReference type="ChEBI" id="CHEBI:58052"/>
        <dbReference type="ChEBI" id="CHEBI:58885"/>
        <dbReference type="EC" id="1.1.1.22"/>
    </reaction>
</comment>
<dbReference type="GO" id="GO:0006065">
    <property type="term" value="P:UDP-glucuronate biosynthetic process"/>
    <property type="evidence" value="ECO:0007669"/>
    <property type="project" value="UniProtKB-UniPathway"/>
</dbReference>
<dbReference type="Pfam" id="PF03720">
    <property type="entry name" value="UDPG_MGDP_dh_C"/>
    <property type="match status" value="1"/>
</dbReference>
<evidence type="ECO:0000256" key="2">
    <source>
        <dbReference type="ARBA" id="ARBA00006601"/>
    </source>
</evidence>
<dbReference type="InterPro" id="IPR028357">
    <property type="entry name" value="UDPglc_DH_bac"/>
</dbReference>
<dbReference type="FunFam" id="1.20.5.100:FF:000001">
    <property type="entry name" value="UDP-glucose 6-dehydrogenase"/>
    <property type="match status" value="1"/>
</dbReference>
<feature type="binding site" evidence="11">
    <location>
        <position position="121"/>
    </location>
    <ligand>
        <name>NAD(+)</name>
        <dbReference type="ChEBI" id="CHEBI:57540"/>
    </ligand>
</feature>
<gene>
    <name evidence="13" type="ORF">C8D99_10212</name>
</gene>
<evidence type="ECO:0000256" key="7">
    <source>
        <dbReference type="ARBA" id="ARBA00053241"/>
    </source>
</evidence>
<evidence type="ECO:0000313" key="13">
    <source>
        <dbReference type="EMBL" id="TDY63031.1"/>
    </source>
</evidence>
<dbReference type="Proteomes" id="UP000295066">
    <property type="component" value="Unassembled WGS sequence"/>
</dbReference>
<dbReference type="NCBIfam" id="TIGR03026">
    <property type="entry name" value="NDP-sugDHase"/>
    <property type="match status" value="1"/>
</dbReference>
<comment type="similarity">
    <text evidence="2 8">Belongs to the UDP-glucose/GDP-mannose dehydrogenase family.</text>
</comment>
<dbReference type="PIRSF" id="PIRSF500134">
    <property type="entry name" value="UDPglc_DH_bac"/>
    <property type="match status" value="1"/>
</dbReference>
<feature type="binding site" evidence="11">
    <location>
        <position position="30"/>
    </location>
    <ligand>
        <name>NAD(+)</name>
        <dbReference type="ChEBI" id="CHEBI:57540"/>
    </ligand>
</feature>
<feature type="binding site" evidence="10">
    <location>
        <position position="324"/>
    </location>
    <ligand>
        <name>substrate</name>
    </ligand>
</feature>
<dbReference type="OrthoDB" id="9803238at2"/>
<dbReference type="EC" id="1.1.1.22" evidence="3 8"/>
<dbReference type="Pfam" id="PF00984">
    <property type="entry name" value="UDPG_MGDP_dh"/>
    <property type="match status" value="1"/>
</dbReference>